<organism evidence="11 12">
    <name type="scientific">Adonisia turfae CCMR0082</name>
    <dbReference type="NCBI Taxonomy" id="2304604"/>
    <lineage>
        <taxon>Bacteria</taxon>
        <taxon>Bacillati</taxon>
        <taxon>Cyanobacteriota</taxon>
        <taxon>Adonisia</taxon>
        <taxon>Adonisia turfae</taxon>
    </lineage>
</organism>
<dbReference type="EMBL" id="QZCE01000002">
    <property type="protein sequence ID" value="NEZ68205.1"/>
    <property type="molecule type" value="Genomic_DNA"/>
</dbReference>
<keyword evidence="6 11" id="KW-0418">Kinase</keyword>
<comment type="catalytic activity">
    <reaction evidence="8">
        <text>alpha-D-glucose 1-phosphate + UTP + H(+) = UDP-alpha-D-glucose + diphosphate</text>
        <dbReference type="Rhea" id="RHEA:19889"/>
        <dbReference type="ChEBI" id="CHEBI:15378"/>
        <dbReference type="ChEBI" id="CHEBI:33019"/>
        <dbReference type="ChEBI" id="CHEBI:46398"/>
        <dbReference type="ChEBI" id="CHEBI:58601"/>
        <dbReference type="ChEBI" id="CHEBI:58885"/>
        <dbReference type="EC" id="2.7.7.9"/>
    </reaction>
</comment>
<dbReference type="Pfam" id="PF00288">
    <property type="entry name" value="GHMP_kinases_N"/>
    <property type="match status" value="1"/>
</dbReference>
<keyword evidence="5" id="KW-0547">Nucleotide-binding</keyword>
<dbReference type="GO" id="GO:0006011">
    <property type="term" value="P:UDP-alpha-D-glucose metabolic process"/>
    <property type="evidence" value="ECO:0007669"/>
    <property type="project" value="InterPro"/>
</dbReference>
<protein>
    <recommendedName>
        <fullName evidence="2">UTP--glucose-1-phosphate uridylyltransferase</fullName>
        <ecNumber evidence="2">2.7.7.9</ecNumber>
    </recommendedName>
</protein>
<evidence type="ECO:0000256" key="6">
    <source>
        <dbReference type="ARBA" id="ARBA00022777"/>
    </source>
</evidence>
<evidence type="ECO:0000259" key="9">
    <source>
        <dbReference type="Pfam" id="PF00288"/>
    </source>
</evidence>
<dbReference type="Gene3D" id="3.30.70.890">
    <property type="entry name" value="GHMP kinase, C-terminal domain"/>
    <property type="match status" value="1"/>
</dbReference>
<dbReference type="Gene3D" id="3.90.550.10">
    <property type="entry name" value="Spore Coat Polysaccharide Biosynthesis Protein SpsA, Chain A"/>
    <property type="match status" value="1"/>
</dbReference>
<dbReference type="GO" id="GO:0003983">
    <property type="term" value="F:UTP:glucose-1-phosphate uridylyltransferase activity"/>
    <property type="evidence" value="ECO:0007669"/>
    <property type="project" value="UniProtKB-EC"/>
</dbReference>
<dbReference type="PANTHER" id="PTHR43197">
    <property type="entry name" value="UTP--GLUCOSE-1-PHOSPHATE URIDYLYLTRANSFERASE"/>
    <property type="match status" value="1"/>
</dbReference>
<evidence type="ECO:0000259" key="10">
    <source>
        <dbReference type="Pfam" id="PF00483"/>
    </source>
</evidence>
<accession>A0A6M0SIC5</accession>
<comment type="caution">
    <text evidence="11">The sequence shown here is derived from an EMBL/GenBank/DDBJ whole genome shotgun (WGS) entry which is preliminary data.</text>
</comment>
<feature type="domain" description="Nucleotidyl transferase" evidence="10">
    <location>
        <begin position="355"/>
        <end position="639"/>
    </location>
</feature>
<evidence type="ECO:0000256" key="4">
    <source>
        <dbReference type="ARBA" id="ARBA00022695"/>
    </source>
</evidence>
<evidence type="ECO:0000256" key="3">
    <source>
        <dbReference type="ARBA" id="ARBA00022679"/>
    </source>
</evidence>
<reference evidence="11 12" key="1">
    <citation type="journal article" date="2020" name="Microb. Ecol.">
        <title>Ecogenomics of the Marine Benthic Filamentous Cyanobacterium Adonisia.</title>
        <authorList>
            <person name="Walter J.M."/>
            <person name="Coutinho F.H."/>
            <person name="Leomil L."/>
            <person name="Hargreaves P.I."/>
            <person name="Campeao M.E."/>
            <person name="Vieira V.V."/>
            <person name="Silva B.S."/>
            <person name="Fistarol G.O."/>
            <person name="Salomon P.S."/>
            <person name="Sawabe T."/>
            <person name="Mino S."/>
            <person name="Hosokawa M."/>
            <person name="Miyashita H."/>
            <person name="Maruyama F."/>
            <person name="van Verk M.C."/>
            <person name="Dutilh B.E."/>
            <person name="Thompson C.C."/>
            <person name="Thompson F.L."/>
        </authorList>
    </citation>
    <scope>NUCLEOTIDE SEQUENCE [LARGE SCALE GENOMIC DNA]</scope>
    <source>
        <strain evidence="11 12">CCMR0082</strain>
    </source>
</reference>
<evidence type="ECO:0000256" key="2">
    <source>
        <dbReference type="ARBA" id="ARBA00012415"/>
    </source>
</evidence>
<dbReference type="PRINTS" id="PR00959">
    <property type="entry name" value="MEVGALKINASE"/>
</dbReference>
<dbReference type="InterPro" id="IPR020568">
    <property type="entry name" value="Ribosomal_Su5_D2-typ_SF"/>
</dbReference>
<dbReference type="PANTHER" id="PTHR43197:SF1">
    <property type="entry name" value="UTP--GLUCOSE-1-PHOSPHATE URIDYLYLTRANSFERASE"/>
    <property type="match status" value="1"/>
</dbReference>
<dbReference type="InterPro" id="IPR005771">
    <property type="entry name" value="GalU_uridylyltTrfase_bac/arc"/>
</dbReference>
<dbReference type="InterPro" id="IPR036554">
    <property type="entry name" value="GHMP_kinase_C_sf"/>
</dbReference>
<evidence type="ECO:0000256" key="1">
    <source>
        <dbReference type="ARBA" id="ARBA00006890"/>
    </source>
</evidence>
<dbReference type="InterPro" id="IPR014721">
    <property type="entry name" value="Ribsml_uS5_D2-typ_fold_subgr"/>
</dbReference>
<keyword evidence="7" id="KW-0067">ATP-binding</keyword>
<feature type="domain" description="GHMP kinase N-terminal" evidence="9">
    <location>
        <begin position="91"/>
        <end position="174"/>
    </location>
</feature>
<evidence type="ECO:0000313" key="12">
    <source>
        <dbReference type="Proteomes" id="UP000473574"/>
    </source>
</evidence>
<keyword evidence="4" id="KW-0548">Nucleotidyltransferase</keyword>
<dbReference type="InterPro" id="IPR029044">
    <property type="entry name" value="Nucleotide-diphossugar_trans"/>
</dbReference>
<dbReference type="SUPFAM" id="SSF53448">
    <property type="entry name" value="Nucleotide-diphospho-sugar transferases"/>
    <property type="match status" value="1"/>
</dbReference>
<gene>
    <name evidence="11" type="ORF">D0962_36680</name>
</gene>
<comment type="similarity">
    <text evidence="1">Belongs to the UDPGP type 2 family.</text>
</comment>
<evidence type="ECO:0000256" key="5">
    <source>
        <dbReference type="ARBA" id="ARBA00022741"/>
    </source>
</evidence>
<dbReference type="SUPFAM" id="SSF54211">
    <property type="entry name" value="Ribosomal protein S5 domain 2-like"/>
    <property type="match status" value="1"/>
</dbReference>
<evidence type="ECO:0000313" key="11">
    <source>
        <dbReference type="EMBL" id="NEZ68205.1"/>
    </source>
</evidence>
<dbReference type="GO" id="GO:0005524">
    <property type="term" value="F:ATP binding"/>
    <property type="evidence" value="ECO:0007669"/>
    <property type="project" value="UniProtKB-KW"/>
</dbReference>
<dbReference type="AlphaFoldDB" id="A0A6M0SIC5"/>
<dbReference type="InterPro" id="IPR006204">
    <property type="entry name" value="GHMP_kinase_N_dom"/>
</dbReference>
<sequence length="645" mass="71314">MTSLFVPGRLCLFGEHSDWAGTYRTINPDIEKGYALVVGTNQGIYASIKHHPQDLIFQATLNDGSQCAPIQLPMQPDVLLEEAKQGGFASYIAGIAYQILSRYGVQGLAVNNYRTDLPIQKGLSSSAAICVLIARAFNQLYDLQLTIQDEMELAYLGERTTPSLCGRMDQVCAFGNKPILMTFDGKRVNLEALPVPKMLFLVMVDLGGSKNTQKILSDLNNCYPYPKNQIHQQVQQYLGTINAKFVQQAASAIRQGDAKRLGTLMTQVQADFDRHVAPACPDQLTAPKLHCLLTHPALQPFIYGGKGVGSQGDGTAQLVAKDQESQLGAIAIIQRDFPEMQALSSTIAPQSTIKKAVIPAAGFGTRMFPATKVVKKELLPIIDHDGRAKPIILKIVEEAVAAGIEEIGIVVQKGDLETFQAFFQNPPKPELLAKLSPENQKYSQYLQSLGDRITFLIQDQQEGFGHAVYCARTWVNHEPFLLLLGDHIYQTQEQRSCAEQVLAAFTQTNSSVVGVTVMSGDIIHKAGCVTGTWREPDTILDITQLYEKPDLDYAKTHLHVPGMPESDFLGVFGMYVLKPEIFDALQTEIENNLRSKGEFQLTTCLERLRAESGMVGYLVKGQYFDVGMPQFYRQTMYDYAMSQTP</sequence>
<proteinExistence type="inferred from homology"/>
<evidence type="ECO:0000256" key="8">
    <source>
        <dbReference type="ARBA" id="ARBA00048128"/>
    </source>
</evidence>
<dbReference type="Proteomes" id="UP000473574">
    <property type="component" value="Unassembled WGS sequence"/>
</dbReference>
<keyword evidence="3" id="KW-0808">Transferase</keyword>
<dbReference type="Pfam" id="PF00483">
    <property type="entry name" value="NTP_transferase"/>
    <property type="match status" value="1"/>
</dbReference>
<dbReference type="EC" id="2.7.7.9" evidence="2"/>
<name>A0A6M0SIC5_9CYAN</name>
<dbReference type="InterPro" id="IPR005835">
    <property type="entry name" value="NTP_transferase_dom"/>
</dbReference>
<dbReference type="GO" id="GO:0016301">
    <property type="term" value="F:kinase activity"/>
    <property type="evidence" value="ECO:0007669"/>
    <property type="project" value="UniProtKB-KW"/>
</dbReference>
<dbReference type="RefSeq" id="WP_163671450.1">
    <property type="nucleotide sequence ID" value="NZ_QZCE01000002.1"/>
</dbReference>
<evidence type="ECO:0000256" key="7">
    <source>
        <dbReference type="ARBA" id="ARBA00022840"/>
    </source>
</evidence>
<dbReference type="Gene3D" id="3.30.230.10">
    <property type="match status" value="1"/>
</dbReference>